<protein>
    <recommendedName>
        <fullName evidence="3">Bacterial Pleckstrin homology domain-containing protein</fullName>
    </recommendedName>
</protein>
<dbReference type="AlphaFoldDB" id="A0A7X0FXJ1"/>
<evidence type="ECO:0008006" key="3">
    <source>
        <dbReference type="Google" id="ProtNLM"/>
    </source>
</evidence>
<gene>
    <name evidence="1" type="ORF">BKA00_001844</name>
</gene>
<comment type="caution">
    <text evidence="1">The sequence shown here is derived from an EMBL/GenBank/DDBJ whole genome shotgun (WGS) entry which is preliminary data.</text>
</comment>
<accession>A0A7X0FXJ1</accession>
<dbReference type="RefSeq" id="WP_185024523.1">
    <property type="nucleotide sequence ID" value="NZ_JACHMQ010000001.1"/>
</dbReference>
<proteinExistence type="predicted"/>
<dbReference type="Proteomes" id="UP000546324">
    <property type="component" value="Unassembled WGS sequence"/>
</dbReference>
<dbReference type="EMBL" id="JACHMQ010000001">
    <property type="protein sequence ID" value="MBB6394930.1"/>
    <property type="molecule type" value="Genomic_DNA"/>
</dbReference>
<sequence>MAEVAMTGDRVAIAFSTWERIWTRRAEVSVPLAAIDRAACVDAPLRVARGGHRGLLVSGYTKIGVWGVLRGPRQLVSVRRRPALHLTLNRGVTGDRFDEIVLSHPDAARLTQRIRQAVRGPATPA</sequence>
<reference evidence="1 2" key="1">
    <citation type="submission" date="2020-08" db="EMBL/GenBank/DDBJ databases">
        <title>Sequencing the genomes of 1000 actinobacteria strains.</title>
        <authorList>
            <person name="Klenk H.-P."/>
        </authorList>
    </citation>
    <scope>NUCLEOTIDE SEQUENCE [LARGE SCALE GENOMIC DNA]</scope>
    <source>
        <strain evidence="1 2">DSM 43675</strain>
    </source>
</reference>
<organism evidence="1 2">
    <name type="scientific">Actinomadura coerulea</name>
    <dbReference type="NCBI Taxonomy" id="46159"/>
    <lineage>
        <taxon>Bacteria</taxon>
        <taxon>Bacillati</taxon>
        <taxon>Actinomycetota</taxon>
        <taxon>Actinomycetes</taxon>
        <taxon>Streptosporangiales</taxon>
        <taxon>Thermomonosporaceae</taxon>
        <taxon>Actinomadura</taxon>
    </lineage>
</organism>
<name>A0A7X0FXJ1_9ACTN</name>
<evidence type="ECO:0000313" key="2">
    <source>
        <dbReference type="Proteomes" id="UP000546324"/>
    </source>
</evidence>
<evidence type="ECO:0000313" key="1">
    <source>
        <dbReference type="EMBL" id="MBB6394930.1"/>
    </source>
</evidence>
<keyword evidence="2" id="KW-1185">Reference proteome</keyword>